<dbReference type="Proteomes" id="UP001187343">
    <property type="component" value="Unassembled WGS sequence"/>
</dbReference>
<comment type="caution">
    <text evidence="1">The sequence shown here is derived from an EMBL/GenBank/DDBJ whole genome shotgun (WGS) entry which is preliminary data.</text>
</comment>
<organism evidence="1 2">
    <name type="scientific">Cirrhinus molitorella</name>
    <name type="common">mud carp</name>
    <dbReference type="NCBI Taxonomy" id="172907"/>
    <lineage>
        <taxon>Eukaryota</taxon>
        <taxon>Metazoa</taxon>
        <taxon>Chordata</taxon>
        <taxon>Craniata</taxon>
        <taxon>Vertebrata</taxon>
        <taxon>Euteleostomi</taxon>
        <taxon>Actinopterygii</taxon>
        <taxon>Neopterygii</taxon>
        <taxon>Teleostei</taxon>
        <taxon>Ostariophysi</taxon>
        <taxon>Cypriniformes</taxon>
        <taxon>Cyprinidae</taxon>
        <taxon>Labeoninae</taxon>
        <taxon>Labeonini</taxon>
        <taxon>Cirrhinus</taxon>
    </lineage>
</organism>
<gene>
    <name evidence="1" type="ORF">Q8A67_001553</name>
</gene>
<name>A0AA88QRV4_9TELE</name>
<reference evidence="1" key="1">
    <citation type="submission" date="2023-08" db="EMBL/GenBank/DDBJ databases">
        <title>Chromosome-level Genome Assembly of mud carp (Cirrhinus molitorella).</title>
        <authorList>
            <person name="Liu H."/>
        </authorList>
    </citation>
    <scope>NUCLEOTIDE SEQUENCE</scope>
    <source>
        <strain evidence="1">Prfri</strain>
        <tissue evidence="1">Muscle</tissue>
    </source>
</reference>
<keyword evidence="2" id="KW-1185">Reference proteome</keyword>
<protein>
    <submittedName>
        <fullName evidence="1">Uncharacterized protein</fullName>
    </submittedName>
</protein>
<accession>A0AA88QRV4</accession>
<evidence type="ECO:0000313" key="2">
    <source>
        <dbReference type="Proteomes" id="UP001187343"/>
    </source>
</evidence>
<proteinExistence type="predicted"/>
<dbReference type="EMBL" id="JAUYZG010000001">
    <property type="protein sequence ID" value="KAK2917179.1"/>
    <property type="molecule type" value="Genomic_DNA"/>
</dbReference>
<sequence>MQDSLDMRMATCSQVYLFDRTLSSIFQLSSGVSSLNGKEIRIADYRNTPVSKHIVLQQFRRKQKFSLEYWHQFISADKHQIVRKS</sequence>
<evidence type="ECO:0000313" key="1">
    <source>
        <dbReference type="EMBL" id="KAK2917179.1"/>
    </source>
</evidence>
<dbReference type="AlphaFoldDB" id="A0AA88QRV4"/>